<name>A0A1V9GB82_9BACT</name>
<reference evidence="2" key="1">
    <citation type="submission" date="2016-04" db="EMBL/GenBank/DDBJ databases">
        <authorList>
            <person name="Chen L."/>
            <person name="Zhuang W."/>
            <person name="Wang G."/>
        </authorList>
    </citation>
    <scope>NUCLEOTIDE SEQUENCE [LARGE SCALE GENOMIC DNA]</scope>
    <source>
        <strain evidence="2">208</strain>
    </source>
</reference>
<protein>
    <submittedName>
        <fullName evidence="1">Uncharacterized protein</fullName>
    </submittedName>
</protein>
<comment type="caution">
    <text evidence="1">The sequence shown here is derived from an EMBL/GenBank/DDBJ whole genome shotgun (WGS) entry which is preliminary data.</text>
</comment>
<proteinExistence type="predicted"/>
<dbReference type="EMBL" id="LWBP01000010">
    <property type="protein sequence ID" value="OQP67814.1"/>
    <property type="molecule type" value="Genomic_DNA"/>
</dbReference>
<evidence type="ECO:0000313" key="2">
    <source>
        <dbReference type="Proteomes" id="UP000192276"/>
    </source>
</evidence>
<dbReference type="AlphaFoldDB" id="A0A1V9GB82"/>
<organism evidence="1 2">
    <name type="scientific">Niastella populi</name>
    <dbReference type="NCBI Taxonomy" id="550983"/>
    <lineage>
        <taxon>Bacteria</taxon>
        <taxon>Pseudomonadati</taxon>
        <taxon>Bacteroidota</taxon>
        <taxon>Chitinophagia</taxon>
        <taxon>Chitinophagales</taxon>
        <taxon>Chitinophagaceae</taxon>
        <taxon>Niastella</taxon>
    </lineage>
</organism>
<gene>
    <name evidence="1" type="ORF">A4R26_32825</name>
</gene>
<keyword evidence="2" id="KW-1185">Reference proteome</keyword>
<evidence type="ECO:0000313" key="1">
    <source>
        <dbReference type="EMBL" id="OQP67814.1"/>
    </source>
</evidence>
<dbReference type="OrthoDB" id="681038at2"/>
<sequence length="59" mass="6778">MERITQMKMTGMESVTDKKAIKRYIDDPYFVKKREIGAAFLKKVGLPESFKKPQTSPLA</sequence>
<accession>A0A1V9GB82</accession>
<dbReference type="Proteomes" id="UP000192276">
    <property type="component" value="Unassembled WGS sequence"/>
</dbReference>